<evidence type="ECO:0000256" key="6">
    <source>
        <dbReference type="ARBA" id="ARBA00022801"/>
    </source>
</evidence>
<dbReference type="GO" id="GO:0016020">
    <property type="term" value="C:membrane"/>
    <property type="evidence" value="ECO:0007669"/>
    <property type="project" value="UniProtKB-SubCell"/>
</dbReference>
<evidence type="ECO:0000256" key="1">
    <source>
        <dbReference type="ARBA" id="ARBA00004167"/>
    </source>
</evidence>
<feature type="domain" description="TNase-like" evidence="8">
    <location>
        <begin position="145"/>
        <end position="303"/>
    </location>
</feature>
<reference evidence="9" key="1">
    <citation type="submission" date="2013-11" db="EMBL/GenBank/DDBJ databases">
        <title>Genome sequence of the fusiform rust pathogen reveals effectors for host alternation and coevolution with pine.</title>
        <authorList>
            <consortium name="DOE Joint Genome Institute"/>
            <person name="Smith K."/>
            <person name="Pendleton A."/>
            <person name="Kubisiak T."/>
            <person name="Anderson C."/>
            <person name="Salamov A."/>
            <person name="Aerts A."/>
            <person name="Riley R."/>
            <person name="Clum A."/>
            <person name="Lindquist E."/>
            <person name="Ence D."/>
            <person name="Campbell M."/>
            <person name="Kronenberg Z."/>
            <person name="Feau N."/>
            <person name="Dhillon B."/>
            <person name="Hamelin R."/>
            <person name="Burleigh J."/>
            <person name="Smith J."/>
            <person name="Yandell M."/>
            <person name="Nelson C."/>
            <person name="Grigoriev I."/>
            <person name="Davis J."/>
        </authorList>
    </citation>
    <scope>NUCLEOTIDE SEQUENCE</scope>
    <source>
        <strain evidence="9">G11</strain>
    </source>
</reference>
<dbReference type="Proteomes" id="UP000886653">
    <property type="component" value="Unassembled WGS sequence"/>
</dbReference>
<dbReference type="PANTHER" id="PTHR12302:SF3">
    <property type="entry name" value="SERINE_THREONINE-PROTEIN KINASE 31"/>
    <property type="match status" value="1"/>
</dbReference>
<dbReference type="EMBL" id="MU167212">
    <property type="protein sequence ID" value="KAG0151630.1"/>
    <property type="molecule type" value="Genomic_DNA"/>
</dbReference>
<dbReference type="Pfam" id="PF00565">
    <property type="entry name" value="SNase"/>
    <property type="match status" value="1"/>
</dbReference>
<evidence type="ECO:0000313" key="9">
    <source>
        <dbReference type="EMBL" id="KAG0151630.1"/>
    </source>
</evidence>
<dbReference type="Gene3D" id="2.40.50.90">
    <property type="match status" value="1"/>
</dbReference>
<comment type="subcellular location">
    <subcellularLocation>
        <location evidence="1">Membrane</location>
        <topology evidence="1">Single-pass membrane protein</topology>
    </subcellularLocation>
    <subcellularLocation>
        <location evidence="2">Mitochondrion</location>
    </subcellularLocation>
</comment>
<keyword evidence="10" id="KW-1185">Reference proteome</keyword>
<comment type="similarity">
    <text evidence="3">Belongs to the LCL3 family.</text>
</comment>
<dbReference type="PROSITE" id="PS50830">
    <property type="entry name" value="TNASE_3"/>
    <property type="match status" value="1"/>
</dbReference>
<evidence type="ECO:0000256" key="7">
    <source>
        <dbReference type="ARBA" id="ARBA00022837"/>
    </source>
</evidence>
<dbReference type="InterPro" id="IPR035437">
    <property type="entry name" value="SNase_OB-fold_sf"/>
</dbReference>
<dbReference type="PANTHER" id="PTHR12302">
    <property type="entry name" value="EBNA2 BINDING PROTEIN P100"/>
    <property type="match status" value="1"/>
</dbReference>
<organism evidence="9 10">
    <name type="scientific">Cronartium quercuum f. sp. fusiforme G11</name>
    <dbReference type="NCBI Taxonomy" id="708437"/>
    <lineage>
        <taxon>Eukaryota</taxon>
        <taxon>Fungi</taxon>
        <taxon>Dikarya</taxon>
        <taxon>Basidiomycota</taxon>
        <taxon>Pucciniomycotina</taxon>
        <taxon>Pucciniomycetes</taxon>
        <taxon>Pucciniales</taxon>
        <taxon>Coleosporiaceae</taxon>
        <taxon>Cronartium</taxon>
    </lineage>
</organism>
<proteinExistence type="inferred from homology"/>
<dbReference type="OrthoDB" id="430293at2759"/>
<evidence type="ECO:0000256" key="3">
    <source>
        <dbReference type="ARBA" id="ARBA00005435"/>
    </source>
</evidence>
<dbReference type="InterPro" id="IPR016071">
    <property type="entry name" value="Staphylococal_nuclease_OB-fold"/>
</dbReference>
<dbReference type="SMART" id="SM00318">
    <property type="entry name" value="SNc"/>
    <property type="match status" value="1"/>
</dbReference>
<keyword evidence="5" id="KW-0255">Endonuclease</keyword>
<evidence type="ECO:0000256" key="5">
    <source>
        <dbReference type="ARBA" id="ARBA00022759"/>
    </source>
</evidence>
<dbReference type="GO" id="GO:0005739">
    <property type="term" value="C:mitochondrion"/>
    <property type="evidence" value="ECO:0007669"/>
    <property type="project" value="UniProtKB-SubCell"/>
</dbReference>
<dbReference type="AlphaFoldDB" id="A0A9P6THC5"/>
<keyword evidence="4" id="KW-0540">Nuclease</keyword>
<dbReference type="SUPFAM" id="SSF50199">
    <property type="entry name" value="Staphylococcal nuclease"/>
    <property type="match status" value="1"/>
</dbReference>
<dbReference type="GO" id="GO:0016787">
    <property type="term" value="F:hydrolase activity"/>
    <property type="evidence" value="ECO:0007669"/>
    <property type="project" value="UniProtKB-KW"/>
</dbReference>
<dbReference type="GO" id="GO:0004519">
    <property type="term" value="F:endonuclease activity"/>
    <property type="evidence" value="ECO:0007669"/>
    <property type="project" value="UniProtKB-KW"/>
</dbReference>
<name>A0A9P6THC5_9BASI</name>
<evidence type="ECO:0000313" key="10">
    <source>
        <dbReference type="Proteomes" id="UP000886653"/>
    </source>
</evidence>
<evidence type="ECO:0000256" key="2">
    <source>
        <dbReference type="ARBA" id="ARBA00004173"/>
    </source>
</evidence>
<keyword evidence="7" id="KW-0106">Calcium</keyword>
<evidence type="ECO:0000256" key="4">
    <source>
        <dbReference type="ARBA" id="ARBA00022722"/>
    </source>
</evidence>
<comment type="caution">
    <text evidence="9">The sequence shown here is derived from an EMBL/GenBank/DDBJ whole genome shotgun (WGS) entry which is preliminary data.</text>
</comment>
<evidence type="ECO:0000259" key="8">
    <source>
        <dbReference type="PROSITE" id="PS50830"/>
    </source>
</evidence>
<protein>
    <recommendedName>
        <fullName evidence="8">TNase-like domain-containing protein</fullName>
    </recommendedName>
</protein>
<gene>
    <name evidence="9" type="ORF">CROQUDRAFT_651053</name>
</gene>
<sequence>MPFCLVCNHTGEGRDSILWSPFFAGTATNSRPVFVSTIVEGHRAHTSTEHDGQGWFQWLRQQPSITTNKPESSRTVTHSNSSSDDHNFINQHRTSLAFISGSIFTGLLIWTTKYGYRTYFRRITNSDYVTPRLLRRPNDLGGEGLTIKGFVTSVGDADNFRLFHTPGFGWNVFRRVPKQKSALKDQTIHIRLAGIDAPELAHFGQPEQPFSREALNHLKKLVDQRTVKVRMISKDRYNRIVGMVFVRRWWCLPFPRKNVSLSMVEAGLATVYRSAGAEYGNILDRLTAAEAKARRNKLGMWSQSARSFESPRDYKLRHAKDSGYS</sequence>
<accession>A0A9P6THC5</accession>
<keyword evidence="6" id="KW-0378">Hydrolase</keyword>